<accession>A0A1I6IDB7</accession>
<evidence type="ECO:0000313" key="2">
    <source>
        <dbReference type="EMBL" id="SFR64767.1"/>
    </source>
</evidence>
<dbReference type="InterPro" id="IPR000073">
    <property type="entry name" value="AB_hydrolase_1"/>
</dbReference>
<organism evidence="2 3">
    <name type="scientific">Marinobacter daqiaonensis</name>
    <dbReference type="NCBI Taxonomy" id="650891"/>
    <lineage>
        <taxon>Bacteria</taxon>
        <taxon>Pseudomonadati</taxon>
        <taxon>Pseudomonadota</taxon>
        <taxon>Gammaproteobacteria</taxon>
        <taxon>Pseudomonadales</taxon>
        <taxon>Marinobacteraceae</taxon>
        <taxon>Marinobacter</taxon>
    </lineage>
</organism>
<dbReference type="SUPFAM" id="SSF53474">
    <property type="entry name" value="alpha/beta-Hydrolases"/>
    <property type="match status" value="1"/>
</dbReference>
<dbReference type="EMBL" id="FOYW01000001">
    <property type="protein sequence ID" value="SFR64767.1"/>
    <property type="molecule type" value="Genomic_DNA"/>
</dbReference>
<dbReference type="InterPro" id="IPR050266">
    <property type="entry name" value="AB_hydrolase_sf"/>
</dbReference>
<dbReference type="PANTHER" id="PTHR43798">
    <property type="entry name" value="MONOACYLGLYCEROL LIPASE"/>
    <property type="match status" value="1"/>
</dbReference>
<feature type="domain" description="AB hydrolase-1" evidence="1">
    <location>
        <begin position="31"/>
        <end position="251"/>
    </location>
</feature>
<protein>
    <submittedName>
        <fullName evidence="2">Pimeloyl-ACP methyl ester carboxylesterase</fullName>
    </submittedName>
</protein>
<dbReference type="GO" id="GO:0047372">
    <property type="term" value="F:monoacylglycerol lipase activity"/>
    <property type="evidence" value="ECO:0007669"/>
    <property type="project" value="TreeGrafter"/>
</dbReference>
<dbReference type="RefSeq" id="WP_092011975.1">
    <property type="nucleotide sequence ID" value="NZ_FOYW01000001.1"/>
</dbReference>
<dbReference type="Proteomes" id="UP000198644">
    <property type="component" value="Unassembled WGS sequence"/>
</dbReference>
<dbReference type="GO" id="GO:0046464">
    <property type="term" value="P:acylglycerol catabolic process"/>
    <property type="evidence" value="ECO:0007669"/>
    <property type="project" value="TreeGrafter"/>
</dbReference>
<dbReference type="OrthoDB" id="9779853at2"/>
<proteinExistence type="predicted"/>
<dbReference type="PANTHER" id="PTHR43798:SF5">
    <property type="entry name" value="MONOACYLGLYCEROL LIPASE ABHD6"/>
    <property type="match status" value="1"/>
</dbReference>
<dbReference type="STRING" id="650891.SAMN05216203_2142"/>
<dbReference type="AlphaFoldDB" id="A0A1I6IDB7"/>
<dbReference type="Gene3D" id="3.40.50.1820">
    <property type="entry name" value="alpha/beta hydrolase"/>
    <property type="match status" value="1"/>
</dbReference>
<gene>
    <name evidence="2" type="ORF">SAMN05216203_2142</name>
</gene>
<dbReference type="InterPro" id="IPR029058">
    <property type="entry name" value="AB_hydrolase_fold"/>
</dbReference>
<keyword evidence="3" id="KW-1185">Reference proteome</keyword>
<sequence>MTTIREQFLDIAGARVYVKSWTPEPATGVPLVLLHDSLGCVELWRDFPSRLADHLGRQVIAYDRPGFGQSSARHELPSRDFIRKEAEDVFPELCRALGLGQYSLFGHSVGGAMALEIAAQDPDGCQVVITEAAQAFVEQRTLEGIRQAGGGFKDPAQFSRLGRYHGDKARWVLAAWTDTWLSPGFADWSLEPVLTEVHCPVLAIHGDQDEYGSLAFPERITKGVSGPSRQVVLEGCGHVPHRERPEAVLEAITKFID</sequence>
<dbReference type="Pfam" id="PF12697">
    <property type="entry name" value="Abhydrolase_6"/>
    <property type="match status" value="1"/>
</dbReference>
<dbReference type="GO" id="GO:0016020">
    <property type="term" value="C:membrane"/>
    <property type="evidence" value="ECO:0007669"/>
    <property type="project" value="TreeGrafter"/>
</dbReference>
<evidence type="ECO:0000313" key="3">
    <source>
        <dbReference type="Proteomes" id="UP000198644"/>
    </source>
</evidence>
<evidence type="ECO:0000259" key="1">
    <source>
        <dbReference type="Pfam" id="PF12697"/>
    </source>
</evidence>
<dbReference type="PRINTS" id="PR00111">
    <property type="entry name" value="ABHYDROLASE"/>
</dbReference>
<name>A0A1I6IDB7_9GAMM</name>
<reference evidence="3" key="1">
    <citation type="submission" date="2016-10" db="EMBL/GenBank/DDBJ databases">
        <authorList>
            <person name="Varghese N."/>
            <person name="Submissions S."/>
        </authorList>
    </citation>
    <scope>NUCLEOTIDE SEQUENCE [LARGE SCALE GENOMIC DNA]</scope>
    <source>
        <strain evidence="3">CGMCC 1.9167</strain>
    </source>
</reference>